<feature type="compositionally biased region" description="Basic and acidic residues" evidence="3">
    <location>
        <begin position="99"/>
        <end position="118"/>
    </location>
</feature>
<evidence type="ECO:0000313" key="5">
    <source>
        <dbReference type="EMBL" id="KAL3756413.1"/>
    </source>
</evidence>
<sequence>MATLFHSTSTASGTLAGQNLVGIGNNNNNNAGGGIATPLLNGENIVLLSYSNETTPSGQLTMSAIADQLYGDDDNNGGVAGIRQRRRSHPQRIIADESDQIRNNRDDMPQSEELHTEDHEEGDQDMTLSPNSFIGDLESTDVMMMASSPPPESVHSGVLTSLSPPPLSIKSAGGGAGGGGGVGPYYVPPSSSGSVGLFSRGEHPPASSVVSGGVGSGVGGGGNGLNYGAAPPKENWRPPLPPRWAIPGGGGTQGTAGLASPHHGGVAAGPPPPQPQQQQTRAVDVVPTHLPPLPKQIGQLHHRRVLSTGDASLLSNLTDPDSIPDLGEEHSPTQPPGSTTFATANNTGAGGGNGGMERAFFPVVPGPSQTTTSLSAKPLTMNPPHRRGVSWAAFGGSDGGGGDGDAWLSSSYSLNRFRSEEEATFDTLGILQPILHDGDGDEDIDKFLMQPVLGDENDNMAVAQQPAMIGGMGSAFESANAAAVGVDTTVPPSPLPPPPPPASPPERVTRILDDESNNQSTAKKRERNISQFEYEAQMAILEALNEQQNMTSIDMRDHPMYAEDASGERIEEPAPDIEPDFQSWISPNSAEGSLPLDQQHDNSRSLFENSAWTSEYDARGRIDGTLPEERDAKLVEIDMKQLVDDVPSVAVIKSHAPTVQEQTATDKESDNSPRSILKSHDAAKDINVPTDGTDATGLRHRKVKSIAAKSMADELAALAAMHGGVTKTDAPALTKDGGIDNLLAGVVSLAQQEGGKHQSQEQPTTSANANDSDGDAGEEDSPRDEETGDAKQIIRGDNAGYNFGASGGWSSRSSLGRQGSEKLYYLRGWYHELIKPKLPAFWTGATHFVCFTMLPLLTVAFILYYAAGNPMAGGATVEAIMDATEGLDNYEYASSHFLTRGQFVISLLHYRSWWALFFVRQAFVLAYIRTVEVFTIDILALRTSIFLKTFGSFATLMFAQARGWPYVLTFWSIADFCVLFGNHQFARHWLYWQDSIDLFNASNPAGSFLHSEFYMRALLAMLFVGVSTSLKRLWLATFLGRRSYAHYSSSLEVILAKMLLVSQVSHFARQIEQMIGEPDSYMYSMHPNSFAFPESSNFILKSNSADSEDETSYPSLSSTNRDGFGKSLLDAGFATSQSRLNLNPTNNAKGQPSTSASTKLELKQLVGEWEEPDYKCPKSTASIKDILQFRQAVSMMDDTYPFTPAFGPAKTRAMCVESSERLYDTLMKNTPNEKLLPFETLSRIAYDSKGQLMRDKTKALIKLFRPNRQGYLTKLEFVSSVDDVYRELRLFRASLANSSSIDDVFELIINIIFYIISFFLVLLIVGFEVWEPILSFSAFFFSFSFMFGPASSKYFEGILLIFVRRPYDIGDKIALSDPEVDTSPTGSSTWFVEKVTIFTTTVRFASTNEVATYSNGSLARLRIINAKRSPKAVVCVYVKFGSNSSFDMIKLFQNVVESFIKARPREWAQLNGIQATRVEMELNYIEYVISATHREMWQNIGPIKASQADLASFALEVSKRLNLRYQSPPKPIHLSVCKREKKEQQQQQQTTTDGITTGNNEGVGSSDTQQQLQR</sequence>
<comment type="similarity">
    <text evidence="2">Belongs to the MscS (TC 1.A.23) family.</text>
</comment>
<comment type="subcellular location">
    <subcellularLocation>
        <location evidence="1">Membrane</location>
        <topology evidence="1">Multi-pass membrane protein</topology>
    </subcellularLocation>
</comment>
<name>A0ABD3M0Q7_9STRA</name>
<evidence type="ECO:0000256" key="1">
    <source>
        <dbReference type="ARBA" id="ARBA00004141"/>
    </source>
</evidence>
<feature type="region of interest" description="Disordered" evidence="3">
    <location>
        <begin position="654"/>
        <end position="696"/>
    </location>
</feature>
<feature type="compositionally biased region" description="Polar residues" evidence="3">
    <location>
        <begin position="760"/>
        <end position="771"/>
    </location>
</feature>
<feature type="region of interest" description="Disordered" evidence="3">
    <location>
        <begin position="196"/>
        <end position="280"/>
    </location>
</feature>
<feature type="compositionally biased region" description="Gly residues" evidence="3">
    <location>
        <begin position="212"/>
        <end position="225"/>
    </location>
</feature>
<feature type="region of interest" description="Disordered" evidence="3">
    <location>
        <begin position="751"/>
        <end position="793"/>
    </location>
</feature>
<dbReference type="PANTHER" id="PTHR31618:SF1">
    <property type="entry name" value="EF-HAND DOMAIN-CONTAINING PROTEIN"/>
    <property type="match status" value="1"/>
</dbReference>
<feature type="transmembrane region" description="Helical" evidence="4">
    <location>
        <begin position="1333"/>
        <end position="1355"/>
    </location>
</feature>
<keyword evidence="4" id="KW-1133">Transmembrane helix</keyword>
<evidence type="ECO:0000256" key="4">
    <source>
        <dbReference type="SAM" id="Phobius"/>
    </source>
</evidence>
<feature type="region of interest" description="Disordered" evidence="3">
    <location>
        <begin position="572"/>
        <end position="601"/>
    </location>
</feature>
<feature type="transmembrane region" description="Helical" evidence="4">
    <location>
        <begin position="1013"/>
        <end position="1034"/>
    </location>
</feature>
<feature type="region of interest" description="Disordered" evidence="3">
    <location>
        <begin position="488"/>
        <end position="508"/>
    </location>
</feature>
<feature type="region of interest" description="Disordered" evidence="3">
    <location>
        <begin position="1538"/>
        <end position="1574"/>
    </location>
</feature>
<keyword evidence="6" id="KW-1185">Reference proteome</keyword>
<feature type="region of interest" description="Disordered" evidence="3">
    <location>
        <begin position="1138"/>
        <end position="1157"/>
    </location>
</feature>
<feature type="compositionally biased region" description="Polar residues" evidence="3">
    <location>
        <begin position="1553"/>
        <end position="1574"/>
    </location>
</feature>
<evidence type="ECO:0000256" key="2">
    <source>
        <dbReference type="ARBA" id="ARBA00008017"/>
    </source>
</evidence>
<keyword evidence="4" id="KW-0472">Membrane</keyword>
<feature type="region of interest" description="Disordered" evidence="3">
    <location>
        <begin position="76"/>
        <end position="128"/>
    </location>
</feature>
<feature type="compositionally biased region" description="Acidic residues" evidence="3">
    <location>
        <begin position="772"/>
        <end position="783"/>
    </location>
</feature>
<proteinExistence type="inferred from homology"/>
<dbReference type="EMBL" id="JALLBG020000305">
    <property type="protein sequence ID" value="KAL3756413.1"/>
    <property type="molecule type" value="Genomic_DNA"/>
</dbReference>
<feature type="transmembrane region" description="Helical" evidence="4">
    <location>
        <begin position="841"/>
        <end position="866"/>
    </location>
</feature>
<dbReference type="InterPro" id="IPR016688">
    <property type="entry name" value="MscS-like_plants/fungi"/>
</dbReference>
<dbReference type="Proteomes" id="UP001530293">
    <property type="component" value="Unassembled WGS sequence"/>
</dbReference>
<gene>
    <name evidence="5" type="ORF">ACHAWU_007684</name>
</gene>
<feature type="compositionally biased region" description="Pro residues" evidence="3">
    <location>
        <begin position="491"/>
        <end position="504"/>
    </location>
</feature>
<reference evidence="5 6" key="1">
    <citation type="submission" date="2024-10" db="EMBL/GenBank/DDBJ databases">
        <title>Updated reference genomes for cyclostephanoid diatoms.</title>
        <authorList>
            <person name="Roberts W.R."/>
            <person name="Alverson A.J."/>
        </authorList>
    </citation>
    <scope>NUCLEOTIDE SEQUENCE [LARGE SCALE GENOMIC DNA]</scope>
    <source>
        <strain evidence="5 6">AJA232-27</strain>
    </source>
</reference>
<feature type="compositionally biased region" description="Basic and acidic residues" evidence="3">
    <location>
        <begin position="784"/>
        <end position="793"/>
    </location>
</feature>
<organism evidence="5 6">
    <name type="scientific">Discostella pseudostelligera</name>
    <dbReference type="NCBI Taxonomy" id="259834"/>
    <lineage>
        <taxon>Eukaryota</taxon>
        <taxon>Sar</taxon>
        <taxon>Stramenopiles</taxon>
        <taxon>Ochrophyta</taxon>
        <taxon>Bacillariophyta</taxon>
        <taxon>Coscinodiscophyceae</taxon>
        <taxon>Thalassiosirophycidae</taxon>
        <taxon>Stephanodiscales</taxon>
        <taxon>Stephanodiscaceae</taxon>
        <taxon>Discostella</taxon>
    </lineage>
</organism>
<accession>A0ABD3M0Q7</accession>
<feature type="transmembrane region" description="Helical" evidence="4">
    <location>
        <begin position="1307"/>
        <end position="1327"/>
    </location>
</feature>
<protein>
    <recommendedName>
        <fullName evidence="7">EF-hand domain-containing protein</fullName>
    </recommendedName>
</protein>
<keyword evidence="4" id="KW-0812">Transmembrane</keyword>
<feature type="transmembrane region" description="Helical" evidence="4">
    <location>
        <begin position="940"/>
        <end position="959"/>
    </location>
</feature>
<dbReference type="GO" id="GO:0016020">
    <property type="term" value="C:membrane"/>
    <property type="evidence" value="ECO:0007669"/>
    <property type="project" value="UniProtKB-SubCell"/>
</dbReference>
<feature type="region of interest" description="Disordered" evidence="3">
    <location>
        <begin position="312"/>
        <end position="383"/>
    </location>
</feature>
<evidence type="ECO:0000256" key="3">
    <source>
        <dbReference type="SAM" id="MobiDB-lite"/>
    </source>
</evidence>
<feature type="compositionally biased region" description="Low complexity" evidence="3">
    <location>
        <begin position="337"/>
        <end position="347"/>
    </location>
</feature>
<evidence type="ECO:0008006" key="7">
    <source>
        <dbReference type="Google" id="ProtNLM"/>
    </source>
</evidence>
<dbReference type="PANTHER" id="PTHR31618">
    <property type="entry name" value="MECHANOSENSITIVE ION CHANNEL PROTEIN 5"/>
    <property type="match status" value="1"/>
</dbReference>
<comment type="caution">
    <text evidence="5">The sequence shown here is derived from an EMBL/GenBank/DDBJ whole genome shotgun (WGS) entry which is preliminary data.</text>
</comment>
<evidence type="ECO:0000313" key="6">
    <source>
        <dbReference type="Proteomes" id="UP001530293"/>
    </source>
</evidence>